<gene>
    <name evidence="3" type="ORF">K470DRAFT_273700</name>
</gene>
<dbReference type="InterPro" id="IPR038324">
    <property type="entry name" value="Rpb4/RPC9_sf"/>
</dbReference>
<evidence type="ECO:0000313" key="3">
    <source>
        <dbReference type="EMBL" id="KAF2864335.1"/>
    </source>
</evidence>
<protein>
    <recommendedName>
        <fullName evidence="5">DNA-directed RNA polymerase III subunit RPC9</fullName>
    </recommendedName>
</protein>
<dbReference type="OrthoDB" id="1746530at2759"/>
<evidence type="ECO:0000256" key="1">
    <source>
        <dbReference type="ARBA" id="ARBA00004123"/>
    </source>
</evidence>
<dbReference type="Gene3D" id="1.20.1250.40">
    <property type="match status" value="1"/>
</dbReference>
<evidence type="ECO:0000313" key="4">
    <source>
        <dbReference type="Proteomes" id="UP000799421"/>
    </source>
</evidence>
<dbReference type="InterPro" id="IPR005574">
    <property type="entry name" value="Rpb4/RPC9"/>
</dbReference>
<keyword evidence="4" id="KW-1185">Reference proteome</keyword>
<dbReference type="InterPro" id="IPR010997">
    <property type="entry name" value="HRDC-like_sf"/>
</dbReference>
<dbReference type="AlphaFoldDB" id="A0A6A7CBN7"/>
<proteinExistence type="predicted"/>
<evidence type="ECO:0008006" key="5">
    <source>
        <dbReference type="Google" id="ProtNLM"/>
    </source>
</evidence>
<comment type="subcellular location">
    <subcellularLocation>
        <location evidence="1">Nucleus</location>
    </subcellularLocation>
</comment>
<dbReference type="EMBL" id="MU005957">
    <property type="protein sequence ID" value="KAF2864335.1"/>
    <property type="molecule type" value="Genomic_DNA"/>
</dbReference>
<sequence>MKILDAGTVQLTNTDVLLWIRSKRAQHEAREAAAAAASSRRGRASAHGPANYMRALRNHESVLASTIYPYTTNPDAYESYEAGMQKLEDLIFERVVSHVAPPETVKTVKQKKAFLGTKCLSQSEFLMVHNLAPKTMEQLTAVLDRAEDRWTPEELETLLGCIWEVYRYNEQRPA</sequence>
<dbReference type="GO" id="GO:0006352">
    <property type="term" value="P:DNA-templated transcription initiation"/>
    <property type="evidence" value="ECO:0007669"/>
    <property type="project" value="InterPro"/>
</dbReference>
<accession>A0A6A7CBN7</accession>
<dbReference type="Proteomes" id="UP000799421">
    <property type="component" value="Unassembled WGS sequence"/>
</dbReference>
<dbReference type="SUPFAM" id="SSF47819">
    <property type="entry name" value="HRDC-like"/>
    <property type="match status" value="1"/>
</dbReference>
<dbReference type="GO" id="GO:0000166">
    <property type="term" value="F:nucleotide binding"/>
    <property type="evidence" value="ECO:0007669"/>
    <property type="project" value="InterPro"/>
</dbReference>
<keyword evidence="2" id="KW-0539">Nucleus</keyword>
<name>A0A6A7CBN7_9PEZI</name>
<dbReference type="GO" id="GO:0030880">
    <property type="term" value="C:RNA polymerase complex"/>
    <property type="evidence" value="ECO:0007669"/>
    <property type="project" value="InterPro"/>
</dbReference>
<dbReference type="GO" id="GO:0005634">
    <property type="term" value="C:nucleus"/>
    <property type="evidence" value="ECO:0007669"/>
    <property type="project" value="UniProtKB-SubCell"/>
</dbReference>
<dbReference type="Pfam" id="PF03874">
    <property type="entry name" value="RNA_pol_Rpb4"/>
    <property type="match status" value="1"/>
</dbReference>
<organism evidence="3 4">
    <name type="scientific">Piedraia hortae CBS 480.64</name>
    <dbReference type="NCBI Taxonomy" id="1314780"/>
    <lineage>
        <taxon>Eukaryota</taxon>
        <taxon>Fungi</taxon>
        <taxon>Dikarya</taxon>
        <taxon>Ascomycota</taxon>
        <taxon>Pezizomycotina</taxon>
        <taxon>Dothideomycetes</taxon>
        <taxon>Dothideomycetidae</taxon>
        <taxon>Capnodiales</taxon>
        <taxon>Piedraiaceae</taxon>
        <taxon>Piedraia</taxon>
    </lineage>
</organism>
<evidence type="ECO:0000256" key="2">
    <source>
        <dbReference type="ARBA" id="ARBA00023242"/>
    </source>
</evidence>
<reference evidence="3" key="1">
    <citation type="journal article" date="2020" name="Stud. Mycol.">
        <title>101 Dothideomycetes genomes: a test case for predicting lifestyles and emergence of pathogens.</title>
        <authorList>
            <person name="Haridas S."/>
            <person name="Albert R."/>
            <person name="Binder M."/>
            <person name="Bloem J."/>
            <person name="Labutti K."/>
            <person name="Salamov A."/>
            <person name="Andreopoulos B."/>
            <person name="Baker S."/>
            <person name="Barry K."/>
            <person name="Bills G."/>
            <person name="Bluhm B."/>
            <person name="Cannon C."/>
            <person name="Castanera R."/>
            <person name="Culley D."/>
            <person name="Daum C."/>
            <person name="Ezra D."/>
            <person name="Gonzalez J."/>
            <person name="Henrissat B."/>
            <person name="Kuo A."/>
            <person name="Liang C."/>
            <person name="Lipzen A."/>
            <person name="Lutzoni F."/>
            <person name="Magnuson J."/>
            <person name="Mondo S."/>
            <person name="Nolan M."/>
            <person name="Ohm R."/>
            <person name="Pangilinan J."/>
            <person name="Park H.-J."/>
            <person name="Ramirez L."/>
            <person name="Alfaro M."/>
            <person name="Sun H."/>
            <person name="Tritt A."/>
            <person name="Yoshinaga Y."/>
            <person name="Zwiers L.-H."/>
            <person name="Turgeon B."/>
            <person name="Goodwin S."/>
            <person name="Spatafora J."/>
            <person name="Crous P."/>
            <person name="Grigoriev I."/>
        </authorList>
    </citation>
    <scope>NUCLEOTIDE SEQUENCE</scope>
    <source>
        <strain evidence="3">CBS 480.64</strain>
    </source>
</reference>